<proteinExistence type="predicted"/>
<accession>A0A1Y1ZEG8</accession>
<evidence type="ECO:0000313" key="1">
    <source>
        <dbReference type="EMBL" id="ORY08564.1"/>
    </source>
</evidence>
<protein>
    <submittedName>
        <fullName evidence="1">Uncharacterized protein</fullName>
    </submittedName>
</protein>
<organism evidence="1 2">
    <name type="scientific">Neocallimastix californiae</name>
    <dbReference type="NCBI Taxonomy" id="1754190"/>
    <lineage>
        <taxon>Eukaryota</taxon>
        <taxon>Fungi</taxon>
        <taxon>Fungi incertae sedis</taxon>
        <taxon>Chytridiomycota</taxon>
        <taxon>Chytridiomycota incertae sedis</taxon>
        <taxon>Neocallimastigomycetes</taxon>
        <taxon>Neocallimastigales</taxon>
        <taxon>Neocallimastigaceae</taxon>
        <taxon>Neocallimastix</taxon>
    </lineage>
</organism>
<evidence type="ECO:0000313" key="2">
    <source>
        <dbReference type="Proteomes" id="UP000193920"/>
    </source>
</evidence>
<reference evidence="1 2" key="1">
    <citation type="submission" date="2016-08" db="EMBL/GenBank/DDBJ databases">
        <title>A Parts List for Fungal Cellulosomes Revealed by Comparative Genomics.</title>
        <authorList>
            <consortium name="DOE Joint Genome Institute"/>
            <person name="Haitjema C.H."/>
            <person name="Gilmore S.P."/>
            <person name="Henske J.K."/>
            <person name="Solomon K.V."/>
            <person name="De Groot R."/>
            <person name="Kuo A."/>
            <person name="Mondo S.J."/>
            <person name="Salamov A.A."/>
            <person name="Labutti K."/>
            <person name="Zhao Z."/>
            <person name="Chiniquy J."/>
            <person name="Barry K."/>
            <person name="Brewer H.M."/>
            <person name="Purvine S.O."/>
            <person name="Wright A.T."/>
            <person name="Boxma B."/>
            <person name="Van Alen T."/>
            <person name="Hackstein J.H."/>
            <person name="Baker S.E."/>
            <person name="Grigoriev I.V."/>
            <person name="O'Malley M.A."/>
        </authorList>
    </citation>
    <scope>NUCLEOTIDE SEQUENCE [LARGE SCALE GENOMIC DNA]</scope>
    <source>
        <strain evidence="1 2">G1</strain>
    </source>
</reference>
<sequence length="147" mass="17327">MKQTYKIQEKYLKALEKALKCYIENISNIESSKESTEILINLYDSINALAYRYVKSEFLEDHESDKDHEKEIFMNVYQDISEIENVFDRENSKNSNEEEEYANNSEAVYTLSDSIHTILKDNFEEDDDVKNLRGDNYNSNIGKKKIN</sequence>
<dbReference type="EMBL" id="MCOG01000420">
    <property type="protein sequence ID" value="ORY08564.1"/>
    <property type="molecule type" value="Genomic_DNA"/>
</dbReference>
<dbReference type="Proteomes" id="UP000193920">
    <property type="component" value="Unassembled WGS sequence"/>
</dbReference>
<comment type="caution">
    <text evidence="1">The sequence shown here is derived from an EMBL/GenBank/DDBJ whole genome shotgun (WGS) entry which is preliminary data.</text>
</comment>
<gene>
    <name evidence="1" type="ORF">LY90DRAFT_519008</name>
</gene>
<keyword evidence="2" id="KW-1185">Reference proteome</keyword>
<name>A0A1Y1ZEG8_9FUNG</name>
<dbReference type="AlphaFoldDB" id="A0A1Y1ZEG8"/>